<evidence type="ECO:0000256" key="3">
    <source>
        <dbReference type="ARBA" id="ARBA00038493"/>
    </source>
</evidence>
<dbReference type="EMBL" id="MWUU01000021">
    <property type="protein sequence ID" value="PCF53646.1"/>
    <property type="molecule type" value="Genomic_DNA"/>
</dbReference>
<evidence type="ECO:0000259" key="4">
    <source>
        <dbReference type="Pfam" id="PF01965"/>
    </source>
</evidence>
<sequence length="235" mass="26770">MKNMMIVNTSHNQFDGTQKPTGLWLGELVHFYDYFNHDDYKIDIFNIRGGDTPIDPVSLNKLMLDRATQTYYKDAHFMDLLKNAQPITHANPQMYDAIYFTGGHGVMYDFPDNDAIQNAVNEIYNHGGIVAAVCHGVTALLNVKNNDGRYFVDNKRLTGFSNLEEVLANRKKIVPFMLESELEKRGAKYSKAKWPFRPYIQIDERLVTGQNPQSPKHVAQAVAELLQQNNSTIQA</sequence>
<reference evidence="5 6" key="1">
    <citation type="journal article" date="2017" name="PLoS ONE">
        <title>Development of a real-time PCR for detection of Staphylococcus pseudintermedius using a novel automated comparison of whole-genome sequences.</title>
        <authorList>
            <person name="Verstappen K.M."/>
            <person name="Huijbregts L."/>
            <person name="Spaninks M."/>
            <person name="Wagenaar J.A."/>
            <person name="Fluit A.C."/>
            <person name="Duim B."/>
        </authorList>
    </citation>
    <scope>NUCLEOTIDE SEQUENCE [LARGE SCALE GENOMIC DNA]</scope>
    <source>
        <strain evidence="5 6">215070706401-1</strain>
    </source>
</reference>
<dbReference type="InterPro" id="IPR029062">
    <property type="entry name" value="Class_I_gatase-like"/>
</dbReference>
<evidence type="ECO:0000256" key="2">
    <source>
        <dbReference type="ARBA" id="ARBA00023239"/>
    </source>
</evidence>
<dbReference type="GO" id="GO:0016740">
    <property type="term" value="F:transferase activity"/>
    <property type="evidence" value="ECO:0007669"/>
    <property type="project" value="UniProtKB-KW"/>
</dbReference>
<dbReference type="CDD" id="cd03141">
    <property type="entry name" value="GATase1_Hsp31_like"/>
    <property type="match status" value="1"/>
</dbReference>
<dbReference type="SUPFAM" id="SSF52317">
    <property type="entry name" value="Class I glutamine amidotransferase-like"/>
    <property type="match status" value="1"/>
</dbReference>
<keyword evidence="1" id="KW-0346">Stress response</keyword>
<proteinExistence type="inferred from homology"/>
<evidence type="ECO:0000256" key="1">
    <source>
        <dbReference type="ARBA" id="ARBA00023016"/>
    </source>
</evidence>
<feature type="domain" description="DJ-1/PfpI" evidence="4">
    <location>
        <begin position="85"/>
        <end position="224"/>
    </location>
</feature>
<dbReference type="GO" id="GO:0019172">
    <property type="term" value="F:glyoxalase III activity"/>
    <property type="evidence" value="ECO:0007669"/>
    <property type="project" value="TreeGrafter"/>
</dbReference>
<dbReference type="RefSeq" id="WP_096594028.1">
    <property type="nucleotide sequence ID" value="NZ_MWRM01000010.1"/>
</dbReference>
<accession>A0A2A4GUD0</accession>
<evidence type="ECO:0000313" key="5">
    <source>
        <dbReference type="EMBL" id="PCF53646.1"/>
    </source>
</evidence>
<name>A0A2A4GUD0_9STAP</name>
<dbReference type="Gene3D" id="3.40.50.880">
    <property type="match status" value="1"/>
</dbReference>
<keyword evidence="5" id="KW-0315">Glutamine amidotransferase</keyword>
<organism evidence="5 6">
    <name type="scientific">Staphylococcus delphini</name>
    <dbReference type="NCBI Taxonomy" id="53344"/>
    <lineage>
        <taxon>Bacteria</taxon>
        <taxon>Bacillati</taxon>
        <taxon>Bacillota</taxon>
        <taxon>Bacilli</taxon>
        <taxon>Bacillales</taxon>
        <taxon>Staphylococcaceae</taxon>
        <taxon>Staphylococcus</taxon>
        <taxon>Staphylococcus intermedius group</taxon>
    </lineage>
</organism>
<keyword evidence="5" id="KW-0808">Transferase</keyword>
<dbReference type="PANTHER" id="PTHR48094:SF11">
    <property type="entry name" value="GLUTATHIONE-INDEPENDENT GLYOXALASE HSP31-RELATED"/>
    <property type="match status" value="1"/>
</dbReference>
<gene>
    <name evidence="5" type="ORF">B5C08_11910</name>
</gene>
<keyword evidence="2" id="KW-0456">Lyase</keyword>
<dbReference type="InterPro" id="IPR050325">
    <property type="entry name" value="Prot/Nucl_acid_deglycase"/>
</dbReference>
<dbReference type="PANTHER" id="PTHR48094">
    <property type="entry name" value="PROTEIN/NUCLEIC ACID DEGLYCASE DJ-1-RELATED"/>
    <property type="match status" value="1"/>
</dbReference>
<protein>
    <submittedName>
        <fullName evidence="5">Type 1 glutamine amidotransferase domain-containing protein</fullName>
    </submittedName>
</protein>
<dbReference type="InterPro" id="IPR002818">
    <property type="entry name" value="DJ-1/PfpI"/>
</dbReference>
<evidence type="ECO:0000313" key="6">
    <source>
        <dbReference type="Proteomes" id="UP000218335"/>
    </source>
</evidence>
<comment type="similarity">
    <text evidence="3">Belongs to the peptidase C56 family. HSP31-like subfamily.</text>
</comment>
<dbReference type="AlphaFoldDB" id="A0A2A4GUD0"/>
<dbReference type="GO" id="GO:0005737">
    <property type="term" value="C:cytoplasm"/>
    <property type="evidence" value="ECO:0007669"/>
    <property type="project" value="TreeGrafter"/>
</dbReference>
<dbReference type="GO" id="GO:0019243">
    <property type="term" value="P:methylglyoxal catabolic process to D-lactate via S-lactoyl-glutathione"/>
    <property type="evidence" value="ECO:0007669"/>
    <property type="project" value="TreeGrafter"/>
</dbReference>
<dbReference type="Proteomes" id="UP000218335">
    <property type="component" value="Unassembled WGS sequence"/>
</dbReference>
<dbReference type="Pfam" id="PF01965">
    <property type="entry name" value="DJ-1_PfpI"/>
    <property type="match status" value="1"/>
</dbReference>
<comment type="caution">
    <text evidence="5">The sequence shown here is derived from an EMBL/GenBank/DDBJ whole genome shotgun (WGS) entry which is preliminary data.</text>
</comment>